<dbReference type="EMBL" id="BJXB01000003">
    <property type="protein sequence ID" value="GEM45249.1"/>
    <property type="molecule type" value="Genomic_DNA"/>
</dbReference>
<accession>A0A511MXE7</accession>
<proteinExistence type="predicted"/>
<keyword evidence="2" id="KW-1185">Reference proteome</keyword>
<organism evidence="1 2">
    <name type="scientific">Deinococcus cellulosilyticus (strain DSM 18568 / NBRC 106333 / KACC 11606 / 5516J-15)</name>
    <dbReference type="NCBI Taxonomy" id="1223518"/>
    <lineage>
        <taxon>Bacteria</taxon>
        <taxon>Thermotogati</taxon>
        <taxon>Deinococcota</taxon>
        <taxon>Deinococci</taxon>
        <taxon>Deinococcales</taxon>
        <taxon>Deinococcaceae</taxon>
        <taxon>Deinococcus</taxon>
    </lineage>
</organism>
<dbReference type="AlphaFoldDB" id="A0A511MXE7"/>
<dbReference type="Proteomes" id="UP000321306">
    <property type="component" value="Unassembled WGS sequence"/>
</dbReference>
<sequence>MDAASGDLYAYAHNKMPCSRGSSIYQMRDWSVHSMGLICHQEGWLYYDRPGQVFYRSEHEPDFEHPISGVPVQRSEGLLAVQGRIREYEQWIQSRRGPHHREALLSGKLPARVRRETEAWKQWISRDPLEHQRMLLPEGHSVVILR</sequence>
<protein>
    <submittedName>
        <fullName evidence="1">Uncharacterized protein</fullName>
    </submittedName>
</protein>
<gene>
    <name evidence="1" type="ORF">DC3_08840</name>
</gene>
<evidence type="ECO:0000313" key="2">
    <source>
        <dbReference type="Proteomes" id="UP000321306"/>
    </source>
</evidence>
<name>A0A511MXE7_DEIC1</name>
<evidence type="ECO:0000313" key="1">
    <source>
        <dbReference type="EMBL" id="GEM45249.1"/>
    </source>
</evidence>
<comment type="caution">
    <text evidence="1">The sequence shown here is derived from an EMBL/GenBank/DDBJ whole genome shotgun (WGS) entry which is preliminary data.</text>
</comment>
<reference evidence="1 2" key="1">
    <citation type="submission" date="2019-07" db="EMBL/GenBank/DDBJ databases">
        <title>Whole genome shotgun sequence of Deinococcus cellulosilyticus NBRC 106333.</title>
        <authorList>
            <person name="Hosoyama A."/>
            <person name="Uohara A."/>
            <person name="Ohji S."/>
            <person name="Ichikawa N."/>
        </authorList>
    </citation>
    <scope>NUCLEOTIDE SEQUENCE [LARGE SCALE GENOMIC DNA]</scope>
    <source>
        <strain evidence="1 2">NBRC 106333</strain>
    </source>
</reference>